<dbReference type="Gene3D" id="3.10.180.10">
    <property type="entry name" value="2,3-Dihydroxybiphenyl 1,2-Dioxygenase, domain 1"/>
    <property type="match status" value="1"/>
</dbReference>
<dbReference type="Proteomes" id="UP000034163">
    <property type="component" value="Unassembled WGS sequence"/>
</dbReference>
<gene>
    <name evidence="1" type="ORF">UU72_C0012G0022</name>
</gene>
<evidence type="ECO:0000313" key="1">
    <source>
        <dbReference type="EMBL" id="KKS16828.1"/>
    </source>
</evidence>
<dbReference type="EMBL" id="LCBS01000012">
    <property type="protein sequence ID" value="KKS16828.1"/>
    <property type="molecule type" value="Genomic_DNA"/>
</dbReference>
<proteinExistence type="predicted"/>
<accession>A0A0G0ZUV5</accession>
<organism evidence="1 2">
    <name type="scientific">candidate division WWE3 bacterium GW2011_GWB1_41_6</name>
    <dbReference type="NCBI Taxonomy" id="1619112"/>
    <lineage>
        <taxon>Bacteria</taxon>
        <taxon>Katanobacteria</taxon>
    </lineage>
</organism>
<dbReference type="AlphaFoldDB" id="A0A0G0ZUV5"/>
<protein>
    <recommendedName>
        <fullName evidence="3">VOC domain-containing protein</fullName>
    </recommendedName>
</protein>
<evidence type="ECO:0008006" key="3">
    <source>
        <dbReference type="Google" id="ProtNLM"/>
    </source>
</evidence>
<reference evidence="1 2" key="1">
    <citation type="journal article" date="2015" name="Nature">
        <title>rRNA introns, odd ribosomes, and small enigmatic genomes across a large radiation of phyla.</title>
        <authorList>
            <person name="Brown C.T."/>
            <person name="Hug L.A."/>
            <person name="Thomas B.C."/>
            <person name="Sharon I."/>
            <person name="Castelle C.J."/>
            <person name="Singh A."/>
            <person name="Wilkins M.J."/>
            <person name="Williams K.H."/>
            <person name="Banfield J.F."/>
        </authorList>
    </citation>
    <scope>NUCLEOTIDE SEQUENCE [LARGE SCALE GENOMIC DNA]</scope>
</reference>
<name>A0A0G0ZUV5_UNCKA</name>
<evidence type="ECO:0000313" key="2">
    <source>
        <dbReference type="Proteomes" id="UP000034163"/>
    </source>
</evidence>
<sequence>MTTKVDECITGANHIGLGFKTVEQVEALKKALVDRGATIVRKALDEHKYFLKLDERDGLLVEIFVDKEEGPSIHFDFNVTGLDGLQATHPRGLLDYGIPNMLFLDVPGMPYEHPLLVQLAFGVRSKS</sequence>
<comment type="caution">
    <text evidence="1">The sequence shown here is derived from an EMBL/GenBank/DDBJ whole genome shotgun (WGS) entry which is preliminary data.</text>
</comment>
<dbReference type="InterPro" id="IPR029068">
    <property type="entry name" value="Glyas_Bleomycin-R_OHBP_Dase"/>
</dbReference>
<dbReference type="SUPFAM" id="SSF54593">
    <property type="entry name" value="Glyoxalase/Bleomycin resistance protein/Dihydroxybiphenyl dioxygenase"/>
    <property type="match status" value="1"/>
</dbReference>